<feature type="compositionally biased region" description="Polar residues" evidence="1">
    <location>
        <begin position="173"/>
        <end position="182"/>
    </location>
</feature>
<accession>A0A8S5LM63</accession>
<dbReference type="NCBIfam" id="TIGR01714">
    <property type="entry name" value="phage_rep_org_N"/>
    <property type="match status" value="1"/>
</dbReference>
<feature type="compositionally biased region" description="Basic and acidic residues" evidence="1">
    <location>
        <begin position="211"/>
        <end position="224"/>
    </location>
</feature>
<reference evidence="3" key="1">
    <citation type="journal article" date="2021" name="Proc. Natl. Acad. Sci. U.S.A.">
        <title>A Catalog of Tens of Thousands of Viruses from Human Metagenomes Reveals Hidden Associations with Chronic Diseases.</title>
        <authorList>
            <person name="Tisza M.J."/>
            <person name="Buck C.B."/>
        </authorList>
    </citation>
    <scope>NUCLEOTIDE SEQUENCE</scope>
    <source>
        <strain evidence="3">CtkyH28</strain>
    </source>
</reference>
<evidence type="ECO:0000256" key="1">
    <source>
        <dbReference type="SAM" id="MobiDB-lite"/>
    </source>
</evidence>
<dbReference type="InterPro" id="IPR010056">
    <property type="entry name" value="Phage_rep_org__N"/>
</dbReference>
<feature type="domain" description="Phage replisome organiser N-terminal" evidence="2">
    <location>
        <begin position="11"/>
        <end position="129"/>
    </location>
</feature>
<proteinExistence type="predicted"/>
<protein>
    <submittedName>
        <fullName evidence="3">Replication initiation and membrane attachment</fullName>
    </submittedName>
</protein>
<dbReference type="EMBL" id="BK015877">
    <property type="protein sequence ID" value="DAD71165.1"/>
    <property type="molecule type" value="Genomic_DNA"/>
</dbReference>
<evidence type="ECO:0000259" key="2">
    <source>
        <dbReference type="Pfam" id="PF09681"/>
    </source>
</evidence>
<evidence type="ECO:0000313" key="3">
    <source>
        <dbReference type="EMBL" id="DAD71165.1"/>
    </source>
</evidence>
<name>A0A8S5LM63_9CAUD</name>
<organism evidence="3">
    <name type="scientific">Siphoviridae sp. ctkyH28</name>
    <dbReference type="NCBI Taxonomy" id="2827585"/>
    <lineage>
        <taxon>Viruses</taxon>
        <taxon>Duplodnaviria</taxon>
        <taxon>Heunggongvirae</taxon>
        <taxon>Uroviricota</taxon>
        <taxon>Caudoviricetes</taxon>
    </lineage>
</organism>
<feature type="region of interest" description="Disordered" evidence="1">
    <location>
        <begin position="208"/>
        <end position="235"/>
    </location>
</feature>
<feature type="compositionally biased region" description="Basic and acidic residues" evidence="1">
    <location>
        <begin position="162"/>
        <end position="172"/>
    </location>
</feature>
<sequence>MSNVEKGRFYWLKLKEDFFEDDAIEWLEEQKNGKEYALFYLKLCLKSLKSNGTLIRRVGTMLVPYDTEKLAEITRSDFDTVVVAMELLKKIGLIEVLDSGAIYIASLADMVGSESRSAERMRQLRERRKNLIEPRKASQCDNNVTESDAQCHREIELEKEIELEIDKERDNESATPILNTPAQKEKRKKSMLSDEEYEKLIAAMPELLEQEPEKEPDKEPEPKKSKPKKHQYGEYKNVLLTDDEFRKLTETYPDYGERIERLSGYIASTGKAYKSHYATIRNWAKRDGEQATGYARQYKGGAEIVTVNGKQYEKRSDGKYYVPGGNGIAVNPYERDTDSLF</sequence>
<dbReference type="Pfam" id="PF09681">
    <property type="entry name" value="Phage_rep_org_N"/>
    <property type="match status" value="1"/>
</dbReference>
<feature type="region of interest" description="Disordered" evidence="1">
    <location>
        <begin position="162"/>
        <end position="193"/>
    </location>
</feature>